<accession>K2N3N0</accession>
<comment type="caution">
    <text evidence="11">The sequence shown here is derived from an EMBL/GenBank/DDBJ whole genome shotgun (WGS) entry which is preliminary data.</text>
</comment>
<evidence type="ECO:0000256" key="8">
    <source>
        <dbReference type="ARBA" id="ARBA00023136"/>
    </source>
</evidence>
<evidence type="ECO:0000256" key="2">
    <source>
        <dbReference type="ARBA" id="ARBA00010072"/>
    </source>
</evidence>
<dbReference type="GO" id="GO:0022857">
    <property type="term" value="F:transmembrane transporter activity"/>
    <property type="evidence" value="ECO:0007669"/>
    <property type="project" value="InterPro"/>
</dbReference>
<dbReference type="SUPFAM" id="SSF161098">
    <property type="entry name" value="MetI-like"/>
    <property type="match status" value="1"/>
</dbReference>
<dbReference type="GO" id="GO:0043190">
    <property type="term" value="C:ATP-binding cassette (ABC) transporter complex"/>
    <property type="evidence" value="ECO:0007669"/>
    <property type="project" value="InterPro"/>
</dbReference>
<feature type="transmembrane region" description="Helical" evidence="9">
    <location>
        <begin position="100"/>
        <end position="119"/>
    </location>
</feature>
<keyword evidence="12" id="KW-1185">Reference proteome</keyword>
<dbReference type="InterPro" id="IPR010065">
    <property type="entry name" value="AA_ABC_transptr_permease_3TM"/>
</dbReference>
<dbReference type="PROSITE" id="PS50928">
    <property type="entry name" value="ABC_TM1"/>
    <property type="match status" value="1"/>
</dbReference>
<feature type="transmembrane region" description="Helical" evidence="9">
    <location>
        <begin position="20"/>
        <end position="45"/>
    </location>
</feature>
<dbReference type="RefSeq" id="WP_009450777.1">
    <property type="nucleotide sequence ID" value="NZ_AMSI01000008.1"/>
</dbReference>
<gene>
    <name evidence="11" type="ORF">NA8A_13010</name>
</gene>
<evidence type="ECO:0000259" key="10">
    <source>
        <dbReference type="PROSITE" id="PS50928"/>
    </source>
</evidence>
<dbReference type="NCBIfam" id="TIGR01726">
    <property type="entry name" value="HEQRo_perm_3TM"/>
    <property type="match status" value="1"/>
</dbReference>
<dbReference type="Proteomes" id="UP000007374">
    <property type="component" value="Unassembled WGS sequence"/>
</dbReference>
<proteinExistence type="inferred from homology"/>
<keyword evidence="6 9" id="KW-0812">Transmembrane</keyword>
<comment type="subcellular location">
    <subcellularLocation>
        <location evidence="1">Cell inner membrane</location>
        <topology evidence="1">Multi-pass membrane protein</topology>
    </subcellularLocation>
    <subcellularLocation>
        <location evidence="9">Cell membrane</location>
        <topology evidence="9">Multi-pass membrane protein</topology>
    </subcellularLocation>
</comment>
<dbReference type="InterPro" id="IPR051613">
    <property type="entry name" value="ABC_transp_permease_HisMQ"/>
</dbReference>
<dbReference type="AlphaFoldDB" id="K2N3N0"/>
<keyword evidence="5" id="KW-0997">Cell inner membrane</keyword>
<dbReference type="CDD" id="cd06261">
    <property type="entry name" value="TM_PBP2"/>
    <property type="match status" value="1"/>
</dbReference>
<dbReference type="EMBL" id="AMSI01000008">
    <property type="protein sequence ID" value="EKF41993.1"/>
    <property type="molecule type" value="Genomic_DNA"/>
</dbReference>
<evidence type="ECO:0000256" key="5">
    <source>
        <dbReference type="ARBA" id="ARBA00022519"/>
    </source>
</evidence>
<dbReference type="OrthoDB" id="9815029at2"/>
<dbReference type="eggNOG" id="COG4215">
    <property type="taxonomic scope" value="Bacteria"/>
</dbReference>
<dbReference type="InterPro" id="IPR000515">
    <property type="entry name" value="MetI-like"/>
</dbReference>
<evidence type="ECO:0000313" key="11">
    <source>
        <dbReference type="EMBL" id="EKF41993.1"/>
    </source>
</evidence>
<protein>
    <submittedName>
        <fullName evidence="11">Transmembrane permease component of ABC transporter</fullName>
    </submittedName>
</protein>
<comment type="similarity">
    <text evidence="2">Belongs to the binding-protein-dependent transport system permease family. HisMQ subfamily.</text>
</comment>
<dbReference type="InterPro" id="IPR035906">
    <property type="entry name" value="MetI-like_sf"/>
</dbReference>
<organism evidence="11 12">
    <name type="scientific">Nitratireductor indicus C115</name>
    <dbReference type="NCBI Taxonomy" id="1231190"/>
    <lineage>
        <taxon>Bacteria</taxon>
        <taxon>Pseudomonadati</taxon>
        <taxon>Pseudomonadota</taxon>
        <taxon>Alphaproteobacteria</taxon>
        <taxon>Hyphomicrobiales</taxon>
        <taxon>Phyllobacteriaceae</taxon>
        <taxon>Nitratireductor</taxon>
    </lineage>
</organism>
<dbReference type="Gene3D" id="1.10.3720.10">
    <property type="entry name" value="MetI-like"/>
    <property type="match status" value="1"/>
</dbReference>
<evidence type="ECO:0000256" key="7">
    <source>
        <dbReference type="ARBA" id="ARBA00022989"/>
    </source>
</evidence>
<keyword evidence="8 9" id="KW-0472">Membrane</keyword>
<keyword evidence="7 9" id="KW-1133">Transmembrane helix</keyword>
<evidence type="ECO:0000256" key="4">
    <source>
        <dbReference type="ARBA" id="ARBA00022475"/>
    </source>
</evidence>
<evidence type="ECO:0000256" key="1">
    <source>
        <dbReference type="ARBA" id="ARBA00004429"/>
    </source>
</evidence>
<name>K2N3N0_9HYPH</name>
<dbReference type="Pfam" id="PF00528">
    <property type="entry name" value="BPD_transp_1"/>
    <property type="match status" value="1"/>
</dbReference>
<feature type="transmembrane region" description="Helical" evidence="9">
    <location>
        <begin position="57"/>
        <end position="80"/>
    </location>
</feature>
<keyword evidence="3 9" id="KW-0813">Transport</keyword>
<dbReference type="PANTHER" id="PTHR30133:SF2">
    <property type="entry name" value="ARGININE ABC TRANSPORTER PERMEASE PROTEIN ARTQ"/>
    <property type="match status" value="1"/>
</dbReference>
<evidence type="ECO:0000313" key="12">
    <source>
        <dbReference type="Proteomes" id="UP000007374"/>
    </source>
</evidence>
<evidence type="ECO:0000256" key="9">
    <source>
        <dbReference type="RuleBase" id="RU363032"/>
    </source>
</evidence>
<evidence type="ECO:0000256" key="6">
    <source>
        <dbReference type="ARBA" id="ARBA00022692"/>
    </source>
</evidence>
<sequence length="237" mass="25585">MDISILAPSATGWGDELLSGLWITVSLALTTLPFGLVLGLCFASLALSPSRMARGLAAAYVTVFRGLPELLTLFILYNGLGMFLNTVLSALAHDHVAVDLSPFLTGAVALALVFGAYAAEVFRGAFMALPPGQIEAAFAIGMSDWQVFHRIKFPQLMRLALPGLGNLWINLIKDTALVSVIALNDVMRQGFVASNVSKQPFLIYGAVCVLYWGLCILSETVLGWLEHRSNRGVRFVK</sequence>
<keyword evidence="4" id="KW-1003">Cell membrane</keyword>
<dbReference type="PANTHER" id="PTHR30133">
    <property type="entry name" value="CATIONIC AMINO ACID TRANSPORTER, MEMBRANE COMPONENT"/>
    <property type="match status" value="1"/>
</dbReference>
<dbReference type="PATRIC" id="fig|1231190.3.peg.2700"/>
<feature type="transmembrane region" description="Helical" evidence="9">
    <location>
        <begin position="159"/>
        <end position="181"/>
    </location>
</feature>
<feature type="domain" description="ABC transmembrane type-1" evidence="10">
    <location>
        <begin position="21"/>
        <end position="222"/>
    </location>
</feature>
<dbReference type="STRING" id="721133.SAMN05216176_104125"/>
<reference evidence="11 12" key="1">
    <citation type="journal article" date="2012" name="J. Bacteriol.">
        <title>Genome Sequence of Nitratireductor indicus Type Strain C115.</title>
        <authorList>
            <person name="Lai Q."/>
            <person name="Li G."/>
            <person name="Yu Z."/>
            <person name="Shao Z."/>
        </authorList>
    </citation>
    <scope>NUCLEOTIDE SEQUENCE [LARGE SCALE GENOMIC DNA]</scope>
    <source>
        <strain evidence="11 12">C115</strain>
    </source>
</reference>
<evidence type="ECO:0000256" key="3">
    <source>
        <dbReference type="ARBA" id="ARBA00022448"/>
    </source>
</evidence>
<feature type="transmembrane region" description="Helical" evidence="9">
    <location>
        <begin position="201"/>
        <end position="225"/>
    </location>
</feature>